<evidence type="ECO:0000313" key="2">
    <source>
        <dbReference type="Proteomes" id="UP001170310"/>
    </source>
</evidence>
<evidence type="ECO:0000313" key="1">
    <source>
        <dbReference type="EMBL" id="MDO6575133.1"/>
    </source>
</evidence>
<dbReference type="Proteomes" id="UP001170310">
    <property type="component" value="Unassembled WGS sequence"/>
</dbReference>
<dbReference type="EMBL" id="JAUOQO010000251">
    <property type="protein sequence ID" value="MDO6575133.1"/>
    <property type="molecule type" value="Genomic_DNA"/>
</dbReference>
<keyword evidence="2" id="KW-1185">Reference proteome</keyword>
<proteinExistence type="predicted"/>
<dbReference type="AlphaFoldDB" id="A0AAW7YUU6"/>
<name>A0AAW7YUU6_9STAP</name>
<comment type="caution">
    <text evidence="1">The sequence shown here is derived from an EMBL/GenBank/DDBJ whole genome shotgun (WGS) entry which is preliminary data.</text>
</comment>
<organism evidence="1 2">
    <name type="scientific">Staphylococcus pasteuri_A</name>
    <dbReference type="NCBI Taxonomy" id="3062664"/>
    <lineage>
        <taxon>Bacteria</taxon>
        <taxon>Bacillati</taxon>
        <taxon>Bacillota</taxon>
        <taxon>Bacilli</taxon>
        <taxon>Bacillales</taxon>
        <taxon>Staphylococcaceae</taxon>
        <taxon>Staphylococcus</taxon>
    </lineage>
</organism>
<sequence>LNPDALKGNSGTSFDCHQVICLVESLLPCCEDTEWVWLAAKKINKIRNSLAHQLEPKGLDHMLGDFLKLVQSKSPHYQQIKRNLDVPRRTLIYG</sequence>
<feature type="non-terminal residue" evidence="1">
    <location>
        <position position="94"/>
    </location>
</feature>
<dbReference type="RefSeq" id="WP_303522065.1">
    <property type="nucleotide sequence ID" value="NZ_JAUOQO010000251.1"/>
</dbReference>
<gene>
    <name evidence="1" type="ORF">Q4528_13540</name>
</gene>
<accession>A0AAW7YUU6</accession>
<protein>
    <submittedName>
        <fullName evidence="1">Uncharacterized protein</fullName>
    </submittedName>
</protein>
<feature type="non-terminal residue" evidence="1">
    <location>
        <position position="1"/>
    </location>
</feature>
<reference evidence="1" key="1">
    <citation type="submission" date="2023-07" db="EMBL/GenBank/DDBJ databases">
        <title>Genome content predicts the carbon catabolic preferences of heterotrophic bacteria.</title>
        <authorList>
            <person name="Gralka M."/>
        </authorList>
    </citation>
    <scope>NUCLEOTIDE SEQUENCE</scope>
    <source>
        <strain evidence="1">E2R20</strain>
    </source>
</reference>